<dbReference type="EMBL" id="KB201319">
    <property type="protein sequence ID" value="ESO97174.1"/>
    <property type="molecule type" value="Genomic_DNA"/>
</dbReference>
<feature type="compositionally biased region" description="Basic and acidic residues" evidence="1">
    <location>
        <begin position="69"/>
        <end position="78"/>
    </location>
</feature>
<feature type="compositionally biased region" description="Polar residues" evidence="1">
    <location>
        <begin position="39"/>
        <end position="64"/>
    </location>
</feature>
<dbReference type="Proteomes" id="UP000030746">
    <property type="component" value="Unassembled WGS sequence"/>
</dbReference>
<gene>
    <name evidence="2" type="ORF">LOTGIDRAFT_174560</name>
</gene>
<reference evidence="2 3" key="1">
    <citation type="journal article" date="2013" name="Nature">
        <title>Insights into bilaterian evolution from three spiralian genomes.</title>
        <authorList>
            <person name="Simakov O."/>
            <person name="Marletaz F."/>
            <person name="Cho S.J."/>
            <person name="Edsinger-Gonzales E."/>
            <person name="Havlak P."/>
            <person name="Hellsten U."/>
            <person name="Kuo D.H."/>
            <person name="Larsson T."/>
            <person name="Lv J."/>
            <person name="Arendt D."/>
            <person name="Savage R."/>
            <person name="Osoegawa K."/>
            <person name="de Jong P."/>
            <person name="Grimwood J."/>
            <person name="Chapman J.A."/>
            <person name="Shapiro H."/>
            <person name="Aerts A."/>
            <person name="Otillar R.P."/>
            <person name="Terry A.Y."/>
            <person name="Boore J.L."/>
            <person name="Grigoriev I.V."/>
            <person name="Lindberg D.R."/>
            <person name="Seaver E.C."/>
            <person name="Weisblat D.A."/>
            <person name="Putnam N.H."/>
            <person name="Rokhsar D.S."/>
        </authorList>
    </citation>
    <scope>NUCLEOTIDE SEQUENCE [LARGE SCALE GENOMIC DNA]</scope>
</reference>
<evidence type="ECO:0000256" key="1">
    <source>
        <dbReference type="SAM" id="MobiDB-lite"/>
    </source>
</evidence>
<dbReference type="CTD" id="20242794"/>
<dbReference type="KEGG" id="lgi:LOTGIDRAFT_174560"/>
<dbReference type="GeneID" id="20242794"/>
<feature type="region of interest" description="Disordered" evidence="1">
    <location>
        <begin position="29"/>
        <end position="78"/>
    </location>
</feature>
<accession>V4C6A2</accession>
<dbReference type="RefSeq" id="XP_009052145.1">
    <property type="nucleotide sequence ID" value="XM_009053897.1"/>
</dbReference>
<sequence>MQEEQYEIEEALAIADAEEEVLKNLEIENNIDDNNDNNTHTLQGNKDQNTYLPQGNSDNNTYLSPYNKHRAEIPERSRTRREDIDRYIDVQSSSDVCLRPYGEEIVQHGGKKLREKTIIADLMTI</sequence>
<protein>
    <submittedName>
        <fullName evidence="2">Uncharacterized protein</fullName>
    </submittedName>
</protein>
<dbReference type="AlphaFoldDB" id="V4C6A2"/>
<evidence type="ECO:0000313" key="2">
    <source>
        <dbReference type="EMBL" id="ESO97174.1"/>
    </source>
</evidence>
<proteinExistence type="predicted"/>
<dbReference type="HOGENOM" id="CLU_1995183_0_0_1"/>
<keyword evidence="3" id="KW-1185">Reference proteome</keyword>
<organism evidence="2 3">
    <name type="scientific">Lottia gigantea</name>
    <name type="common">Giant owl limpet</name>
    <dbReference type="NCBI Taxonomy" id="225164"/>
    <lineage>
        <taxon>Eukaryota</taxon>
        <taxon>Metazoa</taxon>
        <taxon>Spiralia</taxon>
        <taxon>Lophotrochozoa</taxon>
        <taxon>Mollusca</taxon>
        <taxon>Gastropoda</taxon>
        <taxon>Patellogastropoda</taxon>
        <taxon>Lottioidea</taxon>
        <taxon>Lottiidae</taxon>
        <taxon>Lottia</taxon>
    </lineage>
</organism>
<name>V4C6A2_LOTGI</name>
<evidence type="ECO:0000313" key="3">
    <source>
        <dbReference type="Proteomes" id="UP000030746"/>
    </source>
</evidence>